<feature type="compositionally biased region" description="Polar residues" evidence="1">
    <location>
        <begin position="87"/>
        <end position="97"/>
    </location>
</feature>
<accession>A0A7J0F2T4</accession>
<reference evidence="2 3" key="1">
    <citation type="submission" date="2019-07" db="EMBL/GenBank/DDBJ databases">
        <title>De Novo Assembly of kiwifruit Actinidia rufa.</title>
        <authorList>
            <person name="Sugita-Konishi S."/>
            <person name="Sato K."/>
            <person name="Mori E."/>
            <person name="Abe Y."/>
            <person name="Kisaki G."/>
            <person name="Hamano K."/>
            <person name="Suezawa K."/>
            <person name="Otani M."/>
            <person name="Fukuda T."/>
            <person name="Manabe T."/>
            <person name="Gomi K."/>
            <person name="Tabuchi M."/>
            <person name="Akimitsu K."/>
            <person name="Kataoka I."/>
        </authorList>
    </citation>
    <scope>NUCLEOTIDE SEQUENCE [LARGE SCALE GENOMIC DNA]</scope>
    <source>
        <strain evidence="3">cv. Fuchu</strain>
    </source>
</reference>
<dbReference type="EMBL" id="BJWL01000008">
    <property type="protein sequence ID" value="GFY93005.1"/>
    <property type="molecule type" value="Genomic_DNA"/>
</dbReference>
<sequence length="203" mass="22284">MDFGKPLSSAKRLFNILKTTPHFSVRLLPLGIKGRAPLRRLLSSEELSTKLEEGATIARDCDSTEEVVSSSSGSGSTSDDKEKDSNDLGSKQLQPASENEIANRAHEKLRWVLKLKVIGQKKSKALTFSLVPPRLSIIQTPLSVQDLVLSLTVSLKVEGSLSDAPLRDKCKGKNATKGHSKRHKKKGKTSYASFLYPIEQDEL</sequence>
<feature type="region of interest" description="Disordered" evidence="1">
    <location>
        <begin position="61"/>
        <end position="99"/>
    </location>
</feature>
<gene>
    <name evidence="2" type="ORF">Acr_08g0014010</name>
</gene>
<name>A0A7J0F2T4_9ERIC</name>
<dbReference type="Proteomes" id="UP000585474">
    <property type="component" value="Unassembled WGS sequence"/>
</dbReference>
<feature type="compositionally biased region" description="Low complexity" evidence="1">
    <location>
        <begin position="66"/>
        <end position="77"/>
    </location>
</feature>
<keyword evidence="3" id="KW-1185">Reference proteome</keyword>
<evidence type="ECO:0000313" key="2">
    <source>
        <dbReference type="EMBL" id="GFY93005.1"/>
    </source>
</evidence>
<proteinExistence type="predicted"/>
<evidence type="ECO:0000256" key="1">
    <source>
        <dbReference type="SAM" id="MobiDB-lite"/>
    </source>
</evidence>
<evidence type="ECO:0000313" key="3">
    <source>
        <dbReference type="Proteomes" id="UP000585474"/>
    </source>
</evidence>
<dbReference type="AlphaFoldDB" id="A0A7J0F2T4"/>
<protein>
    <submittedName>
        <fullName evidence="2">Uncharacterized protein</fullName>
    </submittedName>
</protein>
<comment type="caution">
    <text evidence="2">The sequence shown here is derived from an EMBL/GenBank/DDBJ whole genome shotgun (WGS) entry which is preliminary data.</text>
</comment>
<organism evidence="2 3">
    <name type="scientific">Actinidia rufa</name>
    <dbReference type="NCBI Taxonomy" id="165716"/>
    <lineage>
        <taxon>Eukaryota</taxon>
        <taxon>Viridiplantae</taxon>
        <taxon>Streptophyta</taxon>
        <taxon>Embryophyta</taxon>
        <taxon>Tracheophyta</taxon>
        <taxon>Spermatophyta</taxon>
        <taxon>Magnoliopsida</taxon>
        <taxon>eudicotyledons</taxon>
        <taxon>Gunneridae</taxon>
        <taxon>Pentapetalae</taxon>
        <taxon>asterids</taxon>
        <taxon>Ericales</taxon>
        <taxon>Actinidiaceae</taxon>
        <taxon>Actinidia</taxon>
    </lineage>
</organism>